<evidence type="ECO:0000313" key="3">
    <source>
        <dbReference type="Proteomes" id="UP000190890"/>
    </source>
</evidence>
<reference evidence="2 3" key="1">
    <citation type="submission" date="2016-05" db="EMBL/GenBank/DDBJ databases">
        <title>Microbial solvent formation.</title>
        <authorList>
            <person name="Poehlein A."/>
            <person name="Montoya Solano J.D."/>
            <person name="Flitsch S."/>
            <person name="Krabben P."/>
            <person name="Duerre P."/>
            <person name="Daniel R."/>
        </authorList>
    </citation>
    <scope>NUCLEOTIDE SEQUENCE [LARGE SCALE GENOMIC DNA]</scope>
    <source>
        <strain evidence="2 3">DSM 2619</strain>
    </source>
</reference>
<dbReference type="SUPFAM" id="SSF49373">
    <property type="entry name" value="Invasin/intimin cell-adhesion fragments"/>
    <property type="match status" value="1"/>
</dbReference>
<comment type="caution">
    <text evidence="2">The sequence shown here is derived from an EMBL/GenBank/DDBJ whole genome shotgun (WGS) entry which is preliminary data.</text>
</comment>
<dbReference type="AlphaFoldDB" id="A0A1S8TXM9"/>
<dbReference type="Gene3D" id="2.60.40.1080">
    <property type="match status" value="1"/>
</dbReference>
<proteinExistence type="predicted"/>
<dbReference type="InterPro" id="IPR003343">
    <property type="entry name" value="Big_2"/>
</dbReference>
<dbReference type="SMART" id="SM00635">
    <property type="entry name" value="BID_2"/>
    <property type="match status" value="1"/>
</dbReference>
<dbReference type="InterPro" id="IPR008964">
    <property type="entry name" value="Invasin/intimin_cell_adhesion"/>
</dbReference>
<dbReference type="OrthoDB" id="1937631at2"/>
<feature type="domain" description="BIG2" evidence="1">
    <location>
        <begin position="158"/>
        <end position="232"/>
    </location>
</feature>
<evidence type="ECO:0000313" key="2">
    <source>
        <dbReference type="EMBL" id="OOM82506.1"/>
    </source>
</evidence>
<dbReference type="EMBL" id="LZZM01000011">
    <property type="protein sequence ID" value="OOM82506.1"/>
    <property type="molecule type" value="Genomic_DNA"/>
</dbReference>
<evidence type="ECO:0000259" key="1">
    <source>
        <dbReference type="SMART" id="SM00635"/>
    </source>
</evidence>
<dbReference type="STRING" id="29367.CLPUN_02080"/>
<name>A0A1S8TXM9_9CLOT</name>
<protein>
    <submittedName>
        <fullName evidence="2">Bacterial Ig-like domain protein</fullName>
    </submittedName>
</protein>
<keyword evidence="3" id="KW-1185">Reference proteome</keyword>
<accession>A0A1S8TXM9</accession>
<dbReference type="RefSeq" id="WP_077845529.1">
    <property type="nucleotide sequence ID" value="NZ_LZZM01000011.1"/>
</dbReference>
<sequence>MKNYFKKFSIMFVMLLTVIGVGIIQNGNVANAATVGQQLTQPENGWRRYDDSDSRITSINVVSDPGRYGGSVSYNPTLKFYGCKIRIIDAYFPSGYASNTIVTIDGVQYPSYSCIGSTLYKAVVFEKNNLSLGVHIVSIKNGYADAIDIDDTGKLIPYNESIILDKSSLDLKEDDSKQLTATTTPAGSEVVWTSSDESVATVDSNGKVTSVKEGQVTITAQIKGSETKATCDVTVALKDEKPPVDEPAGDGNLYIEMVDGNIKQAQGLDVTDFIKWFKNRDLDDNDNPIYKIKNAKGNVEYLVHDKVVAFELR</sequence>
<dbReference type="Pfam" id="PF02368">
    <property type="entry name" value="Big_2"/>
    <property type="match status" value="1"/>
</dbReference>
<dbReference type="Proteomes" id="UP000190890">
    <property type="component" value="Unassembled WGS sequence"/>
</dbReference>
<gene>
    <name evidence="2" type="ORF">CLPUN_02080</name>
</gene>
<organism evidence="2 3">
    <name type="scientific">Clostridium puniceum</name>
    <dbReference type="NCBI Taxonomy" id="29367"/>
    <lineage>
        <taxon>Bacteria</taxon>
        <taxon>Bacillati</taxon>
        <taxon>Bacillota</taxon>
        <taxon>Clostridia</taxon>
        <taxon>Eubacteriales</taxon>
        <taxon>Clostridiaceae</taxon>
        <taxon>Clostridium</taxon>
    </lineage>
</organism>